<evidence type="ECO:0000313" key="1">
    <source>
        <dbReference type="EMBL" id="KAG9226468.1"/>
    </source>
</evidence>
<evidence type="ECO:0000313" key="2">
    <source>
        <dbReference type="Proteomes" id="UP000824881"/>
    </source>
</evidence>
<keyword evidence="2" id="KW-1185">Reference proteome</keyword>
<comment type="caution">
    <text evidence="1">The sequence shown here is derived from an EMBL/GenBank/DDBJ whole genome shotgun (WGS) entry which is preliminary data.</text>
</comment>
<accession>A0ACB7JAP7</accession>
<name>A0ACB7JAP7_PLECO</name>
<organism evidence="1 2">
    <name type="scientific">Pleurotus cornucopiae</name>
    <name type="common">Cornucopia mushroom</name>
    <dbReference type="NCBI Taxonomy" id="5321"/>
    <lineage>
        <taxon>Eukaryota</taxon>
        <taxon>Fungi</taxon>
        <taxon>Dikarya</taxon>
        <taxon>Basidiomycota</taxon>
        <taxon>Agaricomycotina</taxon>
        <taxon>Agaricomycetes</taxon>
        <taxon>Agaricomycetidae</taxon>
        <taxon>Agaricales</taxon>
        <taxon>Pleurotineae</taxon>
        <taxon>Pleurotaceae</taxon>
        <taxon>Pleurotus</taxon>
    </lineage>
</organism>
<gene>
    <name evidence="1" type="ORF">CCMSSC00406_0005865</name>
</gene>
<dbReference type="EMBL" id="WQMT02000002">
    <property type="protein sequence ID" value="KAG9226468.1"/>
    <property type="molecule type" value="Genomic_DNA"/>
</dbReference>
<dbReference type="Proteomes" id="UP000824881">
    <property type="component" value="Unassembled WGS sequence"/>
</dbReference>
<sequence length="725" mass="81265">MSTPSPSVRPTVRPSASNTSQRNPISARLYKLLGTSFDDNATKEALQTLSELYATQSTITTSKGKEIVLDTLDDNDSQVHDLELDGLATSRANTSHTLVESIPGETAATARRHLKRDMENRLAEGSHEFLNALGEVSQRLQALQLHIDILHTSCDEAEAQLDITKESSKALLEHAGNVANEKEQVENKLSIVNLFLAKFTLSEEEVKSLTSKDVHIGKAFFDAMDKTERIRDDCMILMSGEEGPTKVGLDIISNTSTHLEAAYEKIVSWCSYEFQQMGREPQLEVGTTMRESVRRLRKRPELLNEALGQLSETRQTALLSSFIAALTRGGPSGLPRPIELHAHDPIRYVGDMLAWVHQGIAAEREFLESLFDLRGHRRMVGSVRDFTTMSEEEEWIRELMDLAVAKLCVPLKVRVQQTIRSQESSIMSFKVANLLQFYMLTMVRTIGEGALLSKTLNEITDAAYKVFYTAIESQASALNREHMNLDDTSLTPPLSILDHAQILREIMNVYQSSLIGNEADEEEKAGFERIADVMIDPAVETCMKAGEEKQRLRPSWDQPVFVLNCLTHLQNVLEACSFTMKKQAWLQAIIDDHVSRLTEEHYHNLLVDAGLETVIQVCQTKSATEPLSRLPATEPAMLQRALQHFSVWLSGLEVVQSPRLTQLTVQRLHSQIHHAALKRLLEAYQLLCDEVKKPSNKYEAASTLLGSERPFGQVNILRQIFGLEG</sequence>
<protein>
    <submittedName>
        <fullName evidence="1">Uncharacterized protein</fullName>
    </submittedName>
</protein>
<reference evidence="1 2" key="1">
    <citation type="journal article" date="2021" name="Appl. Environ. Microbiol.">
        <title>Genetic linkage and physical mapping for an oyster mushroom Pleurotus cornucopiae and QTL analysis for the trait cap color.</title>
        <authorList>
            <person name="Zhang Y."/>
            <person name="Gao W."/>
            <person name="Sonnenberg A."/>
            <person name="Chen Q."/>
            <person name="Zhang J."/>
            <person name="Huang C."/>
        </authorList>
    </citation>
    <scope>NUCLEOTIDE SEQUENCE [LARGE SCALE GENOMIC DNA]</scope>
    <source>
        <strain evidence="1">CCMSSC00406</strain>
    </source>
</reference>
<proteinExistence type="predicted"/>